<dbReference type="GO" id="GO:0016874">
    <property type="term" value="F:ligase activity"/>
    <property type="evidence" value="ECO:0007669"/>
    <property type="project" value="UniProtKB-KW"/>
</dbReference>
<proteinExistence type="predicted"/>
<dbReference type="EMBL" id="BKCP01000114">
    <property type="protein sequence ID" value="GER25461.1"/>
    <property type="molecule type" value="Genomic_DNA"/>
</dbReference>
<protein>
    <submittedName>
        <fullName evidence="1">Isoleucine--tRNA ligase</fullName>
    </submittedName>
</protein>
<name>A0A5A7NYW1_STRAF</name>
<comment type="caution">
    <text evidence="1">The sequence shown here is derived from an EMBL/GenBank/DDBJ whole genome shotgun (WGS) entry which is preliminary data.</text>
</comment>
<keyword evidence="2" id="KW-1185">Reference proteome</keyword>
<dbReference type="Proteomes" id="UP000325081">
    <property type="component" value="Unassembled WGS sequence"/>
</dbReference>
<accession>A0A5A7NYW1</accession>
<gene>
    <name evidence="1" type="ORF">STAS_01046</name>
</gene>
<dbReference type="AlphaFoldDB" id="A0A5A7NYW1"/>
<evidence type="ECO:0000313" key="2">
    <source>
        <dbReference type="Proteomes" id="UP000325081"/>
    </source>
</evidence>
<sequence length="112" mass="12551">MRRCSRPLVCCTRRSDSPGRRTCSCEPLEGHAGSRRWSLSPDLMAVGTRGRRASRKFWSFGRWGLVSGHGRRFTTEVPLGLLGTSSCCREDSVIGRTGSQPRLVVSVREDRR</sequence>
<keyword evidence="1" id="KW-0436">Ligase</keyword>
<reference evidence="2" key="1">
    <citation type="journal article" date="2019" name="Curr. Biol.">
        <title>Genome Sequence of Striga asiatica Provides Insight into the Evolution of Plant Parasitism.</title>
        <authorList>
            <person name="Yoshida S."/>
            <person name="Kim S."/>
            <person name="Wafula E.K."/>
            <person name="Tanskanen J."/>
            <person name="Kim Y.M."/>
            <person name="Honaas L."/>
            <person name="Yang Z."/>
            <person name="Spallek T."/>
            <person name="Conn C.E."/>
            <person name="Ichihashi Y."/>
            <person name="Cheong K."/>
            <person name="Cui S."/>
            <person name="Der J.P."/>
            <person name="Gundlach H."/>
            <person name="Jiao Y."/>
            <person name="Hori C."/>
            <person name="Ishida J.K."/>
            <person name="Kasahara H."/>
            <person name="Kiba T."/>
            <person name="Kim M.S."/>
            <person name="Koo N."/>
            <person name="Laohavisit A."/>
            <person name="Lee Y.H."/>
            <person name="Lumba S."/>
            <person name="McCourt P."/>
            <person name="Mortimer J.C."/>
            <person name="Mutuku J.M."/>
            <person name="Nomura T."/>
            <person name="Sasaki-Sekimoto Y."/>
            <person name="Seto Y."/>
            <person name="Wang Y."/>
            <person name="Wakatake T."/>
            <person name="Sakakibara H."/>
            <person name="Demura T."/>
            <person name="Yamaguchi S."/>
            <person name="Yoneyama K."/>
            <person name="Manabe R.I."/>
            <person name="Nelson D.C."/>
            <person name="Schulman A.H."/>
            <person name="Timko M.P."/>
            <person name="dePamphilis C.W."/>
            <person name="Choi D."/>
            <person name="Shirasu K."/>
        </authorList>
    </citation>
    <scope>NUCLEOTIDE SEQUENCE [LARGE SCALE GENOMIC DNA]</scope>
    <source>
        <strain evidence="2">cv. UVA1</strain>
    </source>
</reference>
<evidence type="ECO:0000313" key="1">
    <source>
        <dbReference type="EMBL" id="GER25461.1"/>
    </source>
</evidence>
<organism evidence="1 2">
    <name type="scientific">Striga asiatica</name>
    <name type="common">Asiatic witchweed</name>
    <name type="synonym">Buchnera asiatica</name>
    <dbReference type="NCBI Taxonomy" id="4170"/>
    <lineage>
        <taxon>Eukaryota</taxon>
        <taxon>Viridiplantae</taxon>
        <taxon>Streptophyta</taxon>
        <taxon>Embryophyta</taxon>
        <taxon>Tracheophyta</taxon>
        <taxon>Spermatophyta</taxon>
        <taxon>Magnoliopsida</taxon>
        <taxon>eudicotyledons</taxon>
        <taxon>Gunneridae</taxon>
        <taxon>Pentapetalae</taxon>
        <taxon>asterids</taxon>
        <taxon>lamiids</taxon>
        <taxon>Lamiales</taxon>
        <taxon>Orobanchaceae</taxon>
        <taxon>Buchnereae</taxon>
        <taxon>Striga</taxon>
    </lineage>
</organism>